<dbReference type="PANTHER" id="PTHR33933:SF1">
    <property type="entry name" value="PROTEIN ADENYLYLTRANSFERASE MNTA-RELATED"/>
    <property type="match status" value="1"/>
</dbReference>
<keyword evidence="3" id="KW-1185">Reference proteome</keyword>
<dbReference type="SUPFAM" id="SSF81301">
    <property type="entry name" value="Nucleotidyltransferase"/>
    <property type="match status" value="1"/>
</dbReference>
<dbReference type="InterPro" id="IPR043519">
    <property type="entry name" value="NT_sf"/>
</dbReference>
<accession>A0ABR8CB31</accession>
<gene>
    <name evidence="2" type="ORF">H6G05_12130</name>
</gene>
<sequence length="107" mass="12277">MMNQQLLEILQKLNFYMREIYAERLHSLILFGSQARGDADLDSDIDVLVVLKDDVDSWTEIKRTGEFIAQLCLENSILISNIFVSAQQFTEQSTALLRNIKREGIAL</sequence>
<dbReference type="Pfam" id="PF01909">
    <property type="entry name" value="NTP_transf_2"/>
    <property type="match status" value="1"/>
</dbReference>
<dbReference type="Proteomes" id="UP000618445">
    <property type="component" value="Unassembled WGS sequence"/>
</dbReference>
<proteinExistence type="predicted"/>
<dbReference type="CDD" id="cd05403">
    <property type="entry name" value="NT_KNTase_like"/>
    <property type="match status" value="1"/>
</dbReference>
<evidence type="ECO:0000313" key="3">
    <source>
        <dbReference type="Proteomes" id="UP000618445"/>
    </source>
</evidence>
<organism evidence="2 3">
    <name type="scientific">Phormidium tenue FACHB-1050</name>
    <dbReference type="NCBI Taxonomy" id="2692857"/>
    <lineage>
        <taxon>Bacteria</taxon>
        <taxon>Bacillati</taxon>
        <taxon>Cyanobacteriota</taxon>
        <taxon>Cyanophyceae</taxon>
        <taxon>Oscillatoriophycideae</taxon>
        <taxon>Oscillatoriales</taxon>
        <taxon>Oscillatoriaceae</taxon>
        <taxon>Phormidium</taxon>
    </lineage>
</organism>
<dbReference type="InterPro" id="IPR002934">
    <property type="entry name" value="Polymerase_NTP_transf_dom"/>
</dbReference>
<dbReference type="EMBL" id="JACJQY010000017">
    <property type="protein sequence ID" value="MBD2317590.1"/>
    <property type="molecule type" value="Genomic_DNA"/>
</dbReference>
<comment type="caution">
    <text evidence="2">The sequence shown here is derived from an EMBL/GenBank/DDBJ whole genome shotgun (WGS) entry which is preliminary data.</text>
</comment>
<name>A0ABR8CB31_9CYAN</name>
<dbReference type="Gene3D" id="3.30.460.10">
    <property type="entry name" value="Beta Polymerase, domain 2"/>
    <property type="match status" value="1"/>
</dbReference>
<reference evidence="2 3" key="1">
    <citation type="journal article" date="2020" name="ISME J.">
        <title>Comparative genomics reveals insights into cyanobacterial evolution and habitat adaptation.</title>
        <authorList>
            <person name="Chen M.Y."/>
            <person name="Teng W.K."/>
            <person name="Zhao L."/>
            <person name="Hu C.X."/>
            <person name="Zhou Y.K."/>
            <person name="Han B.P."/>
            <person name="Song L.R."/>
            <person name="Shu W.S."/>
        </authorList>
    </citation>
    <scope>NUCLEOTIDE SEQUENCE [LARGE SCALE GENOMIC DNA]</scope>
    <source>
        <strain evidence="2 3">FACHB-1050</strain>
    </source>
</reference>
<evidence type="ECO:0000259" key="1">
    <source>
        <dbReference type="Pfam" id="PF01909"/>
    </source>
</evidence>
<protein>
    <submittedName>
        <fullName evidence="2">Nucleotidyltransferase domain-containing protein</fullName>
    </submittedName>
</protein>
<dbReference type="PANTHER" id="PTHR33933">
    <property type="entry name" value="NUCLEOTIDYLTRANSFERASE"/>
    <property type="match status" value="1"/>
</dbReference>
<feature type="domain" description="Polymerase nucleotidyl transferase" evidence="1">
    <location>
        <begin position="22"/>
        <end position="57"/>
    </location>
</feature>
<evidence type="ECO:0000313" key="2">
    <source>
        <dbReference type="EMBL" id="MBD2317590.1"/>
    </source>
</evidence>
<dbReference type="InterPro" id="IPR052548">
    <property type="entry name" value="Type_VII_TA_antitoxin"/>
</dbReference>